<dbReference type="CDD" id="cd08414">
    <property type="entry name" value="PBP2_LTTR_aromatics_like"/>
    <property type="match status" value="1"/>
</dbReference>
<evidence type="ECO:0000256" key="1">
    <source>
        <dbReference type="ARBA" id="ARBA00009437"/>
    </source>
</evidence>
<feature type="domain" description="HTH lysR-type" evidence="5">
    <location>
        <begin position="1"/>
        <end position="58"/>
    </location>
</feature>
<evidence type="ECO:0000313" key="6">
    <source>
        <dbReference type="EMBL" id="SFJ29343.1"/>
    </source>
</evidence>
<dbReference type="PANTHER" id="PTHR30346">
    <property type="entry name" value="TRANSCRIPTIONAL DUAL REGULATOR HCAR-RELATED"/>
    <property type="match status" value="1"/>
</dbReference>
<dbReference type="Gene3D" id="1.10.10.10">
    <property type="entry name" value="Winged helix-like DNA-binding domain superfamily/Winged helix DNA-binding domain"/>
    <property type="match status" value="1"/>
</dbReference>
<dbReference type="InterPro" id="IPR036390">
    <property type="entry name" value="WH_DNA-bd_sf"/>
</dbReference>
<dbReference type="Pfam" id="PF03466">
    <property type="entry name" value="LysR_substrate"/>
    <property type="match status" value="1"/>
</dbReference>
<comment type="similarity">
    <text evidence="1">Belongs to the LysR transcriptional regulatory family.</text>
</comment>
<dbReference type="InterPro" id="IPR005119">
    <property type="entry name" value="LysR_subst-bd"/>
</dbReference>
<proteinExistence type="inferred from homology"/>
<name>A0A1I3Q5S9_9GAMM</name>
<dbReference type="PANTHER" id="PTHR30346:SF28">
    <property type="entry name" value="HTH-TYPE TRANSCRIPTIONAL REGULATOR CYNR"/>
    <property type="match status" value="1"/>
</dbReference>
<keyword evidence="3" id="KW-0238">DNA-binding</keyword>
<sequence>MELRHLRYFLTVVEEGHFGRAAQRLNIVQPALSMQIKALEAELGGPLFLRTSRRVELTEAGLLLQAEAKRTLEQAEHTRHVVQRSMRGEIGRVRIGFAGNAVFSGRLMRDIRAFHQAYPQAELVCQEMAPHLQHEAINNGMLDVGYMPDYHPEPTSALAYDLIGEWPRVVVMSSDHPLAAKPRVTIEMLAHQPLIMYATHEGQSHFDAVLHRLLGDRLHIAHRISSTLSVLAMAGAGLGIALVPAPLTQVAIPGVVYRTLDSAELSANLMMVSRKDACSGAVLAYLATARAISTKA</sequence>
<dbReference type="PROSITE" id="PS50931">
    <property type="entry name" value="HTH_LYSR"/>
    <property type="match status" value="1"/>
</dbReference>
<evidence type="ECO:0000256" key="4">
    <source>
        <dbReference type="ARBA" id="ARBA00023163"/>
    </source>
</evidence>
<dbReference type="InterPro" id="IPR036388">
    <property type="entry name" value="WH-like_DNA-bd_sf"/>
</dbReference>
<evidence type="ECO:0000313" key="7">
    <source>
        <dbReference type="Proteomes" id="UP000198841"/>
    </source>
</evidence>
<dbReference type="RefSeq" id="WP_091003148.1">
    <property type="nucleotide sequence ID" value="NZ_FOSD01000001.1"/>
</dbReference>
<accession>A0A1I3Q5S9</accession>
<evidence type="ECO:0000256" key="3">
    <source>
        <dbReference type="ARBA" id="ARBA00023125"/>
    </source>
</evidence>
<keyword evidence="4" id="KW-0804">Transcription</keyword>
<dbReference type="EMBL" id="FOSD01000001">
    <property type="protein sequence ID" value="SFJ29343.1"/>
    <property type="molecule type" value="Genomic_DNA"/>
</dbReference>
<gene>
    <name evidence="6" type="ORF">SAMN05518863_10127</name>
</gene>
<dbReference type="Proteomes" id="UP000198841">
    <property type="component" value="Unassembled WGS sequence"/>
</dbReference>
<dbReference type="SUPFAM" id="SSF53850">
    <property type="entry name" value="Periplasmic binding protein-like II"/>
    <property type="match status" value="1"/>
</dbReference>
<evidence type="ECO:0000256" key="2">
    <source>
        <dbReference type="ARBA" id="ARBA00023015"/>
    </source>
</evidence>
<protein>
    <submittedName>
        <fullName evidence="6">Transcriptional regulator, LysR family</fullName>
    </submittedName>
</protein>
<dbReference type="SUPFAM" id="SSF46785">
    <property type="entry name" value="Winged helix' DNA-binding domain"/>
    <property type="match status" value="1"/>
</dbReference>
<keyword evidence="7" id="KW-1185">Reference proteome</keyword>
<dbReference type="InterPro" id="IPR000847">
    <property type="entry name" value="LysR_HTH_N"/>
</dbReference>
<comment type="caution">
    <text evidence="6">The sequence shown here is derived from an EMBL/GenBank/DDBJ whole genome shotgun (WGS) entry which is preliminary data.</text>
</comment>
<dbReference type="Pfam" id="PF00126">
    <property type="entry name" value="HTH_1"/>
    <property type="match status" value="1"/>
</dbReference>
<dbReference type="Gene3D" id="3.40.190.10">
    <property type="entry name" value="Periplasmic binding protein-like II"/>
    <property type="match status" value="2"/>
</dbReference>
<dbReference type="PRINTS" id="PR00039">
    <property type="entry name" value="HTHLYSR"/>
</dbReference>
<organism evidence="6 7">
    <name type="scientific">Candidatus Pantoea symbiotica</name>
    <dbReference type="NCBI Taxonomy" id="1884370"/>
    <lineage>
        <taxon>Bacteria</taxon>
        <taxon>Pseudomonadati</taxon>
        <taxon>Pseudomonadota</taxon>
        <taxon>Gammaproteobacteria</taxon>
        <taxon>Enterobacterales</taxon>
        <taxon>Erwiniaceae</taxon>
        <taxon>Pantoea</taxon>
    </lineage>
</organism>
<keyword evidence="2" id="KW-0805">Transcription regulation</keyword>
<reference evidence="6 7" key="1">
    <citation type="submission" date="2016-10" db="EMBL/GenBank/DDBJ databases">
        <authorList>
            <person name="Varghese N."/>
            <person name="Submissions S."/>
        </authorList>
    </citation>
    <scope>NUCLEOTIDE SEQUENCE [LARGE SCALE GENOMIC DNA]</scope>
    <source>
        <strain evidence="6 7">YR512</strain>
    </source>
</reference>
<evidence type="ECO:0000259" key="5">
    <source>
        <dbReference type="PROSITE" id="PS50931"/>
    </source>
</evidence>